<dbReference type="Gene3D" id="3.40.30.10">
    <property type="entry name" value="Glutaredoxin"/>
    <property type="match status" value="1"/>
</dbReference>
<name>A0ABR4NML4_9SACH</name>
<dbReference type="EMBL" id="JBEVYD010000012">
    <property type="protein sequence ID" value="KAL3229041.1"/>
    <property type="molecule type" value="Genomic_DNA"/>
</dbReference>
<evidence type="ECO:0000256" key="5">
    <source>
        <dbReference type="ARBA" id="ARBA00023008"/>
    </source>
</evidence>
<organism evidence="10 11">
    <name type="scientific">Nakaseomyces bracarensis</name>
    <dbReference type="NCBI Taxonomy" id="273131"/>
    <lineage>
        <taxon>Eukaryota</taxon>
        <taxon>Fungi</taxon>
        <taxon>Dikarya</taxon>
        <taxon>Ascomycota</taxon>
        <taxon>Saccharomycotina</taxon>
        <taxon>Saccharomycetes</taxon>
        <taxon>Saccharomycetales</taxon>
        <taxon>Saccharomycetaceae</taxon>
        <taxon>Nakaseomyces</taxon>
    </lineage>
</organism>
<accession>A0ABR4NML4</accession>
<evidence type="ECO:0000256" key="8">
    <source>
        <dbReference type="PIRNR" id="PIRNR037736"/>
    </source>
</evidence>
<keyword evidence="5" id="KW-0186">Copper</keyword>
<reference evidence="10 11" key="1">
    <citation type="submission" date="2024-05" db="EMBL/GenBank/DDBJ databases">
        <title>Long read based assembly of the Candida bracarensis genome reveals expanded adhesin content.</title>
        <authorList>
            <person name="Marcet-Houben M."/>
            <person name="Ksiezopolska E."/>
            <person name="Gabaldon T."/>
        </authorList>
    </citation>
    <scope>NUCLEOTIDE SEQUENCE [LARGE SCALE GENOMIC DNA]</scope>
    <source>
        <strain evidence="10 11">CBM6</strain>
    </source>
</reference>
<dbReference type="InterPro" id="IPR013766">
    <property type="entry name" value="Thioredoxin_domain"/>
</dbReference>
<dbReference type="Proteomes" id="UP001623330">
    <property type="component" value="Unassembled WGS sequence"/>
</dbReference>
<comment type="caution">
    <text evidence="10">The sequence shown here is derived from an EMBL/GenBank/DDBJ whole genome shotgun (WGS) entry which is preliminary data.</text>
</comment>
<evidence type="ECO:0000256" key="7">
    <source>
        <dbReference type="ARBA" id="ARBA00023136"/>
    </source>
</evidence>
<dbReference type="CDD" id="cd02968">
    <property type="entry name" value="SCO"/>
    <property type="match status" value="1"/>
</dbReference>
<dbReference type="PROSITE" id="PS51352">
    <property type="entry name" value="THIOREDOXIN_2"/>
    <property type="match status" value="1"/>
</dbReference>
<dbReference type="InterPro" id="IPR003782">
    <property type="entry name" value="SCO1/SenC"/>
</dbReference>
<evidence type="ECO:0000256" key="1">
    <source>
        <dbReference type="ARBA" id="ARBA00004273"/>
    </source>
</evidence>
<evidence type="ECO:0000259" key="9">
    <source>
        <dbReference type="PROSITE" id="PS51352"/>
    </source>
</evidence>
<evidence type="ECO:0000256" key="6">
    <source>
        <dbReference type="ARBA" id="ARBA00023128"/>
    </source>
</evidence>
<evidence type="ECO:0000313" key="11">
    <source>
        <dbReference type="Proteomes" id="UP001623330"/>
    </source>
</evidence>
<dbReference type="InterPro" id="IPR017276">
    <property type="entry name" value="Synth_of_cyt-c-oxidase_Sco1/2"/>
</dbReference>
<gene>
    <name evidence="10" type="ORF">RNJ44_02128</name>
</gene>
<dbReference type="PANTHER" id="PTHR12151:SF5">
    <property type="entry name" value="AT19154P"/>
    <property type="match status" value="1"/>
</dbReference>
<evidence type="ECO:0000256" key="4">
    <source>
        <dbReference type="ARBA" id="ARBA00022792"/>
    </source>
</evidence>
<proteinExistence type="inferred from homology"/>
<keyword evidence="6 8" id="KW-0496">Mitochondrion</keyword>
<keyword evidence="7" id="KW-0472">Membrane</keyword>
<dbReference type="PIRSF" id="PIRSF037736">
    <property type="entry name" value="SCO1"/>
    <property type="match status" value="1"/>
</dbReference>
<sequence length="278" mass="32085">MILNKLISRRLPIIRRFSQFQKLANKKSLGRLSVNKSPIVEKVHLRPETGSGLRRSTWLYGLGLAGVAGATYYYVDKERKLIQTEKEQEANRAYGAQFVGGSFELVDTNGQKFTDENLKGKFSLIYFGFTHCPDICPEELDKMNDWVIGLESQGIQIQPIFITCDPVRDTPEVVKEYLKDFNPLTVGLTGTYEQIKDICKKYKVYFSTPKNADPKSDYLVDHSIFFYLIDPEGNFIDALGRIYDEKSGLDKIIQNIKAYVPKEERERRNSKWYSFLFK</sequence>
<comment type="similarity">
    <text evidence="2 8">Belongs to the SCO1/2 family.</text>
</comment>
<protein>
    <submittedName>
        <fullName evidence="10">Protein SCO2, mitochondrial</fullName>
    </submittedName>
</protein>
<keyword evidence="3" id="KW-0479">Metal-binding</keyword>
<dbReference type="InterPro" id="IPR036249">
    <property type="entry name" value="Thioredoxin-like_sf"/>
</dbReference>
<dbReference type="SUPFAM" id="SSF52833">
    <property type="entry name" value="Thioredoxin-like"/>
    <property type="match status" value="1"/>
</dbReference>
<evidence type="ECO:0000313" key="10">
    <source>
        <dbReference type="EMBL" id="KAL3229041.1"/>
    </source>
</evidence>
<dbReference type="PANTHER" id="PTHR12151">
    <property type="entry name" value="ELECTRON TRANSPORT PROTIN SCO1/SENC FAMILY MEMBER"/>
    <property type="match status" value="1"/>
</dbReference>
<feature type="domain" description="Thioredoxin" evidence="9">
    <location>
        <begin position="94"/>
        <end position="261"/>
    </location>
</feature>
<comment type="subcellular location">
    <subcellularLocation>
        <location evidence="1 8">Mitochondrion inner membrane</location>
    </subcellularLocation>
</comment>
<evidence type="ECO:0000256" key="2">
    <source>
        <dbReference type="ARBA" id="ARBA00010996"/>
    </source>
</evidence>
<evidence type="ECO:0000256" key="3">
    <source>
        <dbReference type="ARBA" id="ARBA00022723"/>
    </source>
</evidence>
<dbReference type="Pfam" id="PF02630">
    <property type="entry name" value="SCO1-SenC"/>
    <property type="match status" value="1"/>
</dbReference>
<keyword evidence="11" id="KW-1185">Reference proteome</keyword>
<keyword evidence="4 8" id="KW-0999">Mitochondrion inner membrane</keyword>